<keyword evidence="4" id="KW-1185">Reference proteome</keyword>
<sequence length="446" mass="47440">MSPRTRALPTRPAIPAWKIILPVLGAAALGWWGYSWVTRPVNPPLDPAARQGSVAGDWATLKTFGPRTPGTPGHDRTLDWAQAHLTALGYHVTRDTFPLDVWTDGGATVTGPGGLNVTGRALYGSQGFDQQGRLVAVPGDASDAQLEALDLQMQLAVTHCPERPWGRFAAALIDRGAFGVAIIDDCPVTPALSRAPATPLPMLVLDREAGAALETHLGQTVTFTTRTGEQTVQAANLVARRVEGQAQVIYGAHLDSVPGASGANDNASGVLAVLDLARRAAGTPDAKRAWFALFDAEELGLIGSRQFVRTYAYPMEQTRAMINLDMVGVGAQPLGVAATEDLLPLIRAARPGLREFEDEAQSTRETFGRSLGTTGLSDHAAFKEVRIPAAFLHRGLDGHYHTPQDTTLDPALVQDAARTAWTLGQAVLAAPFTPRPECGLTGRDCH</sequence>
<proteinExistence type="predicted"/>
<dbReference type="OrthoDB" id="9762302at2"/>
<dbReference type="Proteomes" id="UP000056209">
    <property type="component" value="Unassembled WGS sequence"/>
</dbReference>
<dbReference type="AlphaFoldDB" id="A0A117DNB4"/>
<evidence type="ECO:0000259" key="2">
    <source>
        <dbReference type="Pfam" id="PF04389"/>
    </source>
</evidence>
<dbReference type="GO" id="GO:0006508">
    <property type="term" value="P:proteolysis"/>
    <property type="evidence" value="ECO:0007669"/>
    <property type="project" value="InterPro"/>
</dbReference>
<evidence type="ECO:0000256" key="1">
    <source>
        <dbReference type="SAM" id="Phobius"/>
    </source>
</evidence>
<reference evidence="4" key="1">
    <citation type="submission" date="2015-11" db="EMBL/GenBank/DDBJ databases">
        <title>Draft Genome Sequence of the Radioresistant Bacterium Deinococcus grandis, Isolated from Freshwater Fish in Japan.</title>
        <authorList>
            <person name="Satoh K."/>
            <person name="Onodera T."/>
            <person name="Omoso K."/>
            <person name="Takeda-Yano K."/>
            <person name="Katayama T."/>
            <person name="Oono Y."/>
            <person name="Narumi I."/>
        </authorList>
    </citation>
    <scope>NUCLEOTIDE SEQUENCE [LARGE SCALE GENOMIC DNA]</scope>
    <source>
        <strain evidence="4">ATCC 43672</strain>
    </source>
</reference>
<evidence type="ECO:0000313" key="3">
    <source>
        <dbReference type="EMBL" id="GAQ21362.1"/>
    </source>
</evidence>
<feature type="transmembrane region" description="Helical" evidence="1">
    <location>
        <begin position="12"/>
        <end position="34"/>
    </location>
</feature>
<name>A0A117DNB4_9DEIO</name>
<protein>
    <recommendedName>
        <fullName evidence="2">Peptidase M28 domain-containing protein</fullName>
    </recommendedName>
</protein>
<keyword evidence="1" id="KW-1133">Transmembrane helix</keyword>
<dbReference type="RefSeq" id="WP_058976288.1">
    <property type="nucleotide sequence ID" value="NZ_BCMS01000001.1"/>
</dbReference>
<dbReference type="Gene3D" id="3.50.30.30">
    <property type="match status" value="1"/>
</dbReference>
<dbReference type="GO" id="GO:0008235">
    <property type="term" value="F:metalloexopeptidase activity"/>
    <property type="evidence" value="ECO:0007669"/>
    <property type="project" value="InterPro"/>
</dbReference>
<dbReference type="EMBL" id="BCMS01000001">
    <property type="protein sequence ID" value="GAQ21362.1"/>
    <property type="molecule type" value="Genomic_DNA"/>
</dbReference>
<dbReference type="Pfam" id="PF04389">
    <property type="entry name" value="Peptidase_M28"/>
    <property type="match status" value="1"/>
</dbReference>
<feature type="domain" description="Peptidase M28" evidence="2">
    <location>
        <begin position="237"/>
        <end position="421"/>
    </location>
</feature>
<dbReference type="PANTHER" id="PTHR12147:SF26">
    <property type="entry name" value="PEPTIDASE M28 DOMAIN-CONTAINING PROTEIN"/>
    <property type="match status" value="1"/>
</dbReference>
<evidence type="ECO:0000313" key="4">
    <source>
        <dbReference type="Proteomes" id="UP000056209"/>
    </source>
</evidence>
<keyword evidence="1" id="KW-0812">Transmembrane</keyword>
<accession>A0A117DNB4</accession>
<dbReference type="InterPro" id="IPR007484">
    <property type="entry name" value="Peptidase_M28"/>
</dbReference>
<dbReference type="SUPFAM" id="SSF53187">
    <property type="entry name" value="Zn-dependent exopeptidases"/>
    <property type="match status" value="1"/>
</dbReference>
<dbReference type="PANTHER" id="PTHR12147">
    <property type="entry name" value="METALLOPEPTIDASE M28 FAMILY MEMBER"/>
    <property type="match status" value="1"/>
</dbReference>
<gene>
    <name evidence="3" type="ORF">DEIGR_101389</name>
</gene>
<dbReference type="InterPro" id="IPR045175">
    <property type="entry name" value="M28_fam"/>
</dbReference>
<organism evidence="3 4">
    <name type="scientific">Deinococcus grandis</name>
    <dbReference type="NCBI Taxonomy" id="57498"/>
    <lineage>
        <taxon>Bacteria</taxon>
        <taxon>Thermotogati</taxon>
        <taxon>Deinococcota</taxon>
        <taxon>Deinococci</taxon>
        <taxon>Deinococcales</taxon>
        <taxon>Deinococcaceae</taxon>
        <taxon>Deinococcus</taxon>
    </lineage>
</organism>
<comment type="caution">
    <text evidence="3">The sequence shown here is derived from an EMBL/GenBank/DDBJ whole genome shotgun (WGS) entry which is preliminary data.</text>
</comment>
<dbReference type="Gene3D" id="3.40.630.10">
    <property type="entry name" value="Zn peptidases"/>
    <property type="match status" value="1"/>
</dbReference>
<keyword evidence="1" id="KW-0472">Membrane</keyword>